<gene>
    <name evidence="7" type="ORF">HMPREF1630_08905</name>
</gene>
<dbReference type="Pfam" id="PF00381">
    <property type="entry name" value="PTS-HPr"/>
    <property type="match status" value="1"/>
</dbReference>
<evidence type="ECO:0000313" key="8">
    <source>
        <dbReference type="Proteomes" id="UP000029579"/>
    </source>
</evidence>
<evidence type="ECO:0000259" key="6">
    <source>
        <dbReference type="PROSITE" id="PS51350"/>
    </source>
</evidence>
<feature type="domain" description="HPr" evidence="6">
    <location>
        <begin position="1"/>
        <end position="86"/>
    </location>
</feature>
<evidence type="ECO:0000313" key="7">
    <source>
        <dbReference type="EMBL" id="KGF03099.1"/>
    </source>
</evidence>
<proteinExistence type="predicted"/>
<evidence type="ECO:0000256" key="2">
    <source>
        <dbReference type="ARBA" id="ARBA00004496"/>
    </source>
</evidence>
<keyword evidence="7" id="KW-0762">Sugar transport</keyword>
<dbReference type="eggNOG" id="COG1925">
    <property type="taxonomic scope" value="Bacteria"/>
</dbReference>
<organism evidence="7 8">
    <name type="scientific">Anaerococcus lactolyticus S7-1-13</name>
    <dbReference type="NCBI Taxonomy" id="1284686"/>
    <lineage>
        <taxon>Bacteria</taxon>
        <taxon>Bacillati</taxon>
        <taxon>Bacillota</taxon>
        <taxon>Tissierellia</taxon>
        <taxon>Tissierellales</taxon>
        <taxon>Peptoniphilaceae</taxon>
        <taxon>Anaerococcus</taxon>
    </lineage>
</organism>
<dbReference type="InterPro" id="IPR000032">
    <property type="entry name" value="HPr-like"/>
</dbReference>
<dbReference type="Gene3D" id="3.30.1340.10">
    <property type="entry name" value="HPr-like"/>
    <property type="match status" value="1"/>
</dbReference>
<dbReference type="PROSITE" id="PS00589">
    <property type="entry name" value="PTS_HPR_SER"/>
    <property type="match status" value="1"/>
</dbReference>
<keyword evidence="4" id="KW-0963">Cytoplasm</keyword>
<protein>
    <recommendedName>
        <fullName evidence="3">Phosphocarrier protein HPr</fullName>
    </recommendedName>
</protein>
<reference evidence="7 8" key="1">
    <citation type="submission" date="2014-07" db="EMBL/GenBank/DDBJ databases">
        <authorList>
            <person name="McCorrison J."/>
            <person name="Sanka R."/>
            <person name="Torralba M."/>
            <person name="Gillis M."/>
            <person name="Haft D.H."/>
            <person name="Methe B."/>
            <person name="Sutton G."/>
            <person name="Nelson K.E."/>
        </authorList>
    </citation>
    <scope>NUCLEOTIDE SEQUENCE [LARGE SCALE GENOMIC DNA]</scope>
    <source>
        <strain evidence="7 8">S7-1-13</strain>
    </source>
</reference>
<dbReference type="PROSITE" id="PS00369">
    <property type="entry name" value="PTS_HPR_HIS"/>
    <property type="match status" value="1"/>
</dbReference>
<dbReference type="EMBL" id="JRMW01000043">
    <property type="protein sequence ID" value="KGF03099.1"/>
    <property type="molecule type" value="Genomic_DNA"/>
</dbReference>
<dbReference type="CDD" id="cd00367">
    <property type="entry name" value="PTS-HPr_like"/>
    <property type="match status" value="1"/>
</dbReference>
<dbReference type="GO" id="GO:0009401">
    <property type="term" value="P:phosphoenolpyruvate-dependent sugar phosphotransferase system"/>
    <property type="evidence" value="ECO:0007669"/>
    <property type="project" value="UniProtKB-KW"/>
</dbReference>
<dbReference type="InterPro" id="IPR035895">
    <property type="entry name" value="HPr-like_sf"/>
</dbReference>
<dbReference type="GO" id="GO:0005737">
    <property type="term" value="C:cytoplasm"/>
    <property type="evidence" value="ECO:0007669"/>
    <property type="project" value="UniProtKB-SubCell"/>
</dbReference>
<name>A0A095Z3L8_9FIRM</name>
<evidence type="ECO:0000256" key="1">
    <source>
        <dbReference type="ARBA" id="ARBA00003681"/>
    </source>
</evidence>
<dbReference type="InterPro" id="IPR002114">
    <property type="entry name" value="PTS_HPr_Ser_P_site"/>
</dbReference>
<keyword evidence="5" id="KW-0598">Phosphotransferase system</keyword>
<evidence type="ECO:0000256" key="5">
    <source>
        <dbReference type="ARBA" id="ARBA00022683"/>
    </source>
</evidence>
<dbReference type="AlphaFoldDB" id="A0A095Z3L8"/>
<dbReference type="RefSeq" id="WP_004827431.1">
    <property type="nucleotide sequence ID" value="NZ_JRMW01000043.1"/>
</dbReference>
<accession>A0A095Z3L8</accession>
<dbReference type="InterPro" id="IPR050399">
    <property type="entry name" value="HPr"/>
</dbReference>
<comment type="caution">
    <text evidence="7">The sequence shown here is derived from an EMBL/GenBank/DDBJ whole genome shotgun (WGS) entry which is preliminary data.</text>
</comment>
<dbReference type="InterPro" id="IPR001020">
    <property type="entry name" value="PTS_HPr_His_P_site"/>
</dbReference>
<dbReference type="SUPFAM" id="SSF55594">
    <property type="entry name" value="HPr-like"/>
    <property type="match status" value="1"/>
</dbReference>
<dbReference type="Proteomes" id="UP000029579">
    <property type="component" value="Unassembled WGS sequence"/>
</dbReference>
<comment type="function">
    <text evidence="1">General (non sugar-specific) component of the phosphoenolpyruvate-dependent sugar phosphotransferase system (sugar PTS). This major carbohydrate active-transport system catalyzes the phosphorylation of incoming sugar substrates concomitantly with their translocation across the cell membrane. The phosphoryl group from phosphoenolpyruvate (PEP) is transferred to the phosphoryl carrier protein HPr by enzyme I. Phospho-HPr then transfers it to the PTS EIIA domain.</text>
</comment>
<dbReference type="PRINTS" id="PR00107">
    <property type="entry name" value="PHOSPHOCPHPR"/>
</dbReference>
<dbReference type="PROSITE" id="PS51350">
    <property type="entry name" value="PTS_HPR_DOM"/>
    <property type="match status" value="1"/>
</dbReference>
<dbReference type="OrthoDB" id="9809047at2"/>
<dbReference type="PANTHER" id="PTHR33705">
    <property type="entry name" value="PHOSPHOCARRIER PROTEIN HPR"/>
    <property type="match status" value="1"/>
</dbReference>
<keyword evidence="7" id="KW-0813">Transport</keyword>
<dbReference type="PANTHER" id="PTHR33705:SF2">
    <property type="entry name" value="PHOSPHOCARRIER PROTEIN NPR"/>
    <property type="match status" value="1"/>
</dbReference>
<evidence type="ECO:0000256" key="4">
    <source>
        <dbReference type="ARBA" id="ARBA00022490"/>
    </source>
</evidence>
<comment type="subcellular location">
    <subcellularLocation>
        <location evidence="2">Cytoplasm</location>
    </subcellularLocation>
</comment>
<dbReference type="NCBIfam" id="TIGR01003">
    <property type="entry name" value="PTS_HPr_family"/>
    <property type="match status" value="1"/>
</dbReference>
<evidence type="ECO:0000256" key="3">
    <source>
        <dbReference type="ARBA" id="ARBA00020422"/>
    </source>
</evidence>
<sequence>MAERTVVVTNETGLHARPAASLVQFVKNYPGEVTIIKEDKEANAKSIFNVMSLGIAKGTEIKLIVEGDDEEKFADELVEFVENLAE</sequence>